<feature type="region of interest" description="Disordered" evidence="6">
    <location>
        <begin position="1"/>
        <end position="20"/>
    </location>
</feature>
<dbReference type="Proteomes" id="UP000386847">
    <property type="component" value="Chromosome"/>
</dbReference>
<evidence type="ECO:0000256" key="3">
    <source>
        <dbReference type="ARBA" id="ARBA00022801"/>
    </source>
</evidence>
<dbReference type="Pfam" id="PF08335">
    <property type="entry name" value="GlnD_UR_UTase"/>
    <property type="match status" value="1"/>
</dbReference>
<feature type="domain" description="HD" evidence="7">
    <location>
        <begin position="425"/>
        <end position="534"/>
    </location>
</feature>
<keyword evidence="3" id="KW-0378">Hydrolase</keyword>
<gene>
    <name evidence="8" type="ORF">Rai3103_12885</name>
</gene>
<proteinExistence type="predicted"/>
<dbReference type="SMART" id="SM00471">
    <property type="entry name" value="HDc"/>
    <property type="match status" value="1"/>
</dbReference>
<keyword evidence="9" id="KW-1185">Reference proteome</keyword>
<dbReference type="PANTHER" id="PTHR47320:SF1">
    <property type="entry name" value="BIFUNCTIONAL URIDYLYLTRANSFERASE_URIDYLYL-REMOVING ENZYME"/>
    <property type="match status" value="1"/>
</dbReference>
<evidence type="ECO:0000256" key="2">
    <source>
        <dbReference type="ARBA" id="ARBA00022695"/>
    </source>
</evidence>
<evidence type="ECO:0000256" key="6">
    <source>
        <dbReference type="SAM" id="MobiDB-lite"/>
    </source>
</evidence>
<accession>A0A5Q2FBY3</accession>
<keyword evidence="5" id="KW-0511">Multifunctional enzyme</keyword>
<reference evidence="8 9" key="1">
    <citation type="submission" date="2019-10" db="EMBL/GenBank/DDBJ databases">
        <title>Genomic analysis of Raineyella sp. CBA3103.</title>
        <authorList>
            <person name="Roh S.W."/>
        </authorList>
    </citation>
    <scope>NUCLEOTIDE SEQUENCE [LARGE SCALE GENOMIC DNA]</scope>
    <source>
        <strain evidence="8 9">CBA3103</strain>
    </source>
</reference>
<keyword evidence="2" id="KW-0548">Nucleotidyltransferase</keyword>
<dbReference type="InterPro" id="IPR006674">
    <property type="entry name" value="HD_domain"/>
</dbReference>
<dbReference type="InterPro" id="IPR043519">
    <property type="entry name" value="NT_sf"/>
</dbReference>
<dbReference type="RefSeq" id="WP_153572931.1">
    <property type="nucleotide sequence ID" value="NZ_CP045725.1"/>
</dbReference>
<evidence type="ECO:0000259" key="7">
    <source>
        <dbReference type="PROSITE" id="PS51831"/>
    </source>
</evidence>
<evidence type="ECO:0000313" key="9">
    <source>
        <dbReference type="Proteomes" id="UP000386847"/>
    </source>
</evidence>
<dbReference type="InterPro" id="IPR013546">
    <property type="entry name" value="PII_UdlTrfase/GS_AdlTrfase"/>
</dbReference>
<dbReference type="SUPFAM" id="SSF81301">
    <property type="entry name" value="Nucleotidyltransferase"/>
    <property type="match status" value="1"/>
</dbReference>
<keyword evidence="1" id="KW-0808">Transferase</keyword>
<dbReference type="EMBL" id="CP045725">
    <property type="protein sequence ID" value="QGF24402.1"/>
    <property type="molecule type" value="Genomic_DNA"/>
</dbReference>
<dbReference type="PROSITE" id="PS51831">
    <property type="entry name" value="HD"/>
    <property type="match status" value="1"/>
</dbReference>
<dbReference type="Pfam" id="PF01966">
    <property type="entry name" value="HD"/>
    <property type="match status" value="1"/>
</dbReference>
<evidence type="ECO:0000313" key="8">
    <source>
        <dbReference type="EMBL" id="QGF24402.1"/>
    </source>
</evidence>
<dbReference type="InterPro" id="IPR003607">
    <property type="entry name" value="HD/PDEase_dom"/>
</dbReference>
<evidence type="ECO:0000256" key="1">
    <source>
        <dbReference type="ARBA" id="ARBA00022679"/>
    </source>
</evidence>
<dbReference type="AlphaFoldDB" id="A0A5Q2FBY3"/>
<dbReference type="GO" id="GO:0016787">
    <property type="term" value="F:hydrolase activity"/>
    <property type="evidence" value="ECO:0007669"/>
    <property type="project" value="UniProtKB-KW"/>
</dbReference>
<dbReference type="KEGG" id="rain:Rai3103_12885"/>
<dbReference type="InterPro" id="IPR010043">
    <property type="entry name" value="UTase/UR"/>
</dbReference>
<name>A0A5Q2FBY3_9ACTN</name>
<sequence length="574" mass="62473">MADTSTIRSERLGLAGAPRPSGRGAGALFRAHITALTEEWLRDLWIAATTGNAEPLTPGPGIALACSGSLARRESGPLSDLDLELLLDNRCTLRRDEVARIAERLWYPIWDSKLGMDHTVRTIDESRSAARKDLATAASALDVRCIAGDDRVVSTLRGILAADWRTDARKRLPELEESIRARHARNGDLDQTLDPDLKEGNGGLRDMTVLRALAASWLADYAHDRAEVAHHVLLDTRDALQVVTGRARNELVLQEHDAVAAQLGLDTDEMLRRVSASGHTVAHELQATLRRALQARAPRRGIPRRKPELRMLGDGCYVHEGEVVLGKGADQEDPLLPLILAQHAATEDLPISDITARNLAAHTPDLAVPWPAPALASFVALLGTGEPLLAVWDALDDAGLISRWIPAWDAIRSRHQRNSVHRWTVDRHILECVVLAAGMTARVRRPDILLLAALFHDIGKIAGARDHSTTGAVITEDALARLGAAPDTADAVVALVRDHLALAALASREDPEDPTAIARLCAIVHEDPERLEELAALTEADARATGPGVWTTWRAERAHQFVTAARWRLAQSAR</sequence>
<organism evidence="8 9">
    <name type="scientific">Raineyella fluvialis</name>
    <dbReference type="NCBI Taxonomy" id="2662261"/>
    <lineage>
        <taxon>Bacteria</taxon>
        <taxon>Bacillati</taxon>
        <taxon>Actinomycetota</taxon>
        <taxon>Actinomycetes</taxon>
        <taxon>Propionibacteriales</taxon>
        <taxon>Propionibacteriaceae</taxon>
        <taxon>Raineyella</taxon>
    </lineage>
</organism>
<dbReference type="PANTHER" id="PTHR47320">
    <property type="entry name" value="BIFUNCTIONAL URIDYLYLTRANSFERASE/URIDYLYL-REMOVING ENZYME"/>
    <property type="match status" value="1"/>
</dbReference>
<protein>
    <submittedName>
        <fullName evidence="8">HD domain-containing protein</fullName>
    </submittedName>
</protein>
<dbReference type="GO" id="GO:0008773">
    <property type="term" value="F:[protein-PII] uridylyltransferase activity"/>
    <property type="evidence" value="ECO:0007669"/>
    <property type="project" value="InterPro"/>
</dbReference>
<evidence type="ECO:0000256" key="5">
    <source>
        <dbReference type="ARBA" id="ARBA00023268"/>
    </source>
</evidence>
<keyword evidence="4" id="KW-0460">Magnesium</keyword>
<evidence type="ECO:0000256" key="4">
    <source>
        <dbReference type="ARBA" id="ARBA00022842"/>
    </source>
</evidence>
<dbReference type="Gene3D" id="1.10.3090.10">
    <property type="entry name" value="cca-adding enzyme, domain 2"/>
    <property type="match status" value="1"/>
</dbReference>
<dbReference type="SUPFAM" id="SSF109604">
    <property type="entry name" value="HD-domain/PDEase-like"/>
    <property type="match status" value="1"/>
</dbReference>